<evidence type="ECO:0000313" key="2">
    <source>
        <dbReference type="EMBL" id="KDN84016.1"/>
    </source>
</evidence>
<accession>A0A066Z0Z5</accession>
<reference evidence="2 3" key="1">
    <citation type="submission" date="2014-05" db="EMBL/GenBank/DDBJ databases">
        <title>Draft Genome Sequence of Kitasatospora cheerisanensis KCTC 2395.</title>
        <authorList>
            <person name="Nam D.H."/>
        </authorList>
    </citation>
    <scope>NUCLEOTIDE SEQUENCE [LARGE SCALE GENOMIC DNA]</scope>
    <source>
        <strain evidence="2 3">KCTC 2395</strain>
    </source>
</reference>
<dbReference type="HOGENOM" id="CLU_2649636_0_0_11"/>
<gene>
    <name evidence="2" type="ORF">KCH_38070</name>
</gene>
<protein>
    <submittedName>
        <fullName evidence="2">Uncharacterized protein</fullName>
    </submittedName>
</protein>
<proteinExistence type="predicted"/>
<dbReference type="Proteomes" id="UP000027178">
    <property type="component" value="Unassembled WGS sequence"/>
</dbReference>
<name>A0A066Z0Z5_9ACTN</name>
<feature type="compositionally biased region" description="Low complexity" evidence="1">
    <location>
        <begin position="64"/>
        <end position="76"/>
    </location>
</feature>
<evidence type="ECO:0000256" key="1">
    <source>
        <dbReference type="SAM" id="MobiDB-lite"/>
    </source>
</evidence>
<dbReference type="AlphaFoldDB" id="A0A066Z0Z5"/>
<sequence length="76" mass="7810">MAGVAPGGGAASAWLQAGRGKLGARPAGGSRPGRRGELCRCPNRSRRSRPSLGRPRPGRPSPRPSSASRSSPGPRR</sequence>
<organism evidence="2 3">
    <name type="scientific">Kitasatospora cheerisanensis KCTC 2395</name>
    <dbReference type="NCBI Taxonomy" id="1348663"/>
    <lineage>
        <taxon>Bacteria</taxon>
        <taxon>Bacillati</taxon>
        <taxon>Actinomycetota</taxon>
        <taxon>Actinomycetes</taxon>
        <taxon>Kitasatosporales</taxon>
        <taxon>Streptomycetaceae</taxon>
        <taxon>Kitasatospora</taxon>
    </lineage>
</organism>
<dbReference type="EMBL" id="JNBY01000093">
    <property type="protein sequence ID" value="KDN84016.1"/>
    <property type="molecule type" value="Genomic_DNA"/>
</dbReference>
<keyword evidence="3" id="KW-1185">Reference proteome</keyword>
<comment type="caution">
    <text evidence="2">The sequence shown here is derived from an EMBL/GenBank/DDBJ whole genome shotgun (WGS) entry which is preliminary data.</text>
</comment>
<evidence type="ECO:0000313" key="3">
    <source>
        <dbReference type="Proteomes" id="UP000027178"/>
    </source>
</evidence>
<dbReference type="PATRIC" id="fig|1348663.4.peg.3666"/>
<feature type="region of interest" description="Disordered" evidence="1">
    <location>
        <begin position="21"/>
        <end position="76"/>
    </location>
</feature>